<sequence>MRMAMAQAARSTRSGQTMHMVRGWLTLPLALLMAVAVGMAVLSALAIEIQSGATAWIVGQGHWSNAQQESVYWLERYLASGDPTDLQAACRALEVPLGDRAAREAVEQ</sequence>
<reference evidence="1 2" key="1">
    <citation type="journal article" date="2011" name="BMC Genomics">
        <title>Comparative genomics reveals diversity among xanthomonads infecting tomato and pepper.</title>
        <authorList>
            <person name="Potnis N."/>
            <person name="Krasileva K."/>
            <person name="Chow V."/>
            <person name="Almeida N.F."/>
            <person name="Patil P.B."/>
            <person name="Ryan R.P."/>
            <person name="Sharlach M."/>
            <person name="Behlau F."/>
            <person name="Dow J.M."/>
            <person name="Momol M.T."/>
            <person name="White F.F."/>
            <person name="Preston J.F."/>
            <person name="Vinatzer B.A."/>
            <person name="Koebnik R."/>
            <person name="Setubal J.C."/>
            <person name="Norman D.J."/>
            <person name="Staskawicz B.J."/>
            <person name="Jones J.B."/>
        </authorList>
    </citation>
    <scope>NUCLEOTIDE SEQUENCE [LARGE SCALE GENOMIC DNA]</scope>
    <source>
        <strain evidence="1 2">ATCC 35937</strain>
    </source>
</reference>
<comment type="caution">
    <text evidence="1">The sequence shown here is derived from an EMBL/GenBank/DDBJ whole genome shotgun (WGS) entry which is preliminary data.</text>
</comment>
<dbReference type="eggNOG" id="COG5001">
    <property type="taxonomic scope" value="Bacteria"/>
</dbReference>
<dbReference type="AlphaFoldDB" id="F0BL31"/>
<evidence type="ECO:0000313" key="1">
    <source>
        <dbReference type="EMBL" id="EGD06799.1"/>
    </source>
</evidence>
<feature type="non-terminal residue" evidence="1">
    <location>
        <position position="108"/>
    </location>
</feature>
<organism evidence="1 2">
    <name type="scientific">Xanthomonas vesicatoria ATCC 35937</name>
    <dbReference type="NCBI Taxonomy" id="925775"/>
    <lineage>
        <taxon>Bacteria</taxon>
        <taxon>Pseudomonadati</taxon>
        <taxon>Pseudomonadota</taxon>
        <taxon>Gammaproteobacteria</taxon>
        <taxon>Lysobacterales</taxon>
        <taxon>Lysobacteraceae</taxon>
        <taxon>Xanthomonas</taxon>
    </lineage>
</organism>
<dbReference type="EMBL" id="AEQV01000286">
    <property type="protein sequence ID" value="EGD06799.1"/>
    <property type="molecule type" value="Genomic_DNA"/>
</dbReference>
<protein>
    <submittedName>
        <fullName evidence="1">Uncharacterized protein</fullName>
    </submittedName>
</protein>
<dbReference type="Proteomes" id="UP000003299">
    <property type="component" value="Unassembled WGS sequence"/>
</dbReference>
<evidence type="ECO:0000313" key="2">
    <source>
        <dbReference type="Proteomes" id="UP000003299"/>
    </source>
</evidence>
<name>F0BL31_9XANT</name>
<accession>F0BL31</accession>
<gene>
    <name evidence="1" type="ORF">XVE_5003</name>
</gene>
<proteinExistence type="predicted"/>